<name>T1E8H2_ANOAQ</name>
<proteinExistence type="evidence at transcript level"/>
<dbReference type="AlphaFoldDB" id="T1E8H2"/>
<dbReference type="EMBL" id="GAMD01002182">
    <property type="protein sequence ID" value="JAA99408.1"/>
    <property type="molecule type" value="mRNA"/>
</dbReference>
<protein>
    <submittedName>
        <fullName evidence="1">Putative secreted protein</fullName>
    </submittedName>
</protein>
<accession>T1E8H2</accession>
<evidence type="ECO:0000313" key="1">
    <source>
        <dbReference type="EMBL" id="JAA99408.1"/>
    </source>
</evidence>
<sequence length="169" mass="19354">MKIATVLSNKAVLNMLASLALVCGLLLVHMHKGSFWVIGFAFYKSKKHASCSVLYNATIQPRVPAVCLTLIKHNFVHPCVHDFRTTPFVVHHIRAKHNRSTRCDDERPLPPIKLIKIRRNQHLCVPNTTEFKLGVFVIFSYWLRITKWPSVLPCVPNFRSSPCKFYGCL</sequence>
<organism evidence="1">
    <name type="scientific">Anopheles aquasalis</name>
    <name type="common">Malaria mosquito</name>
    <dbReference type="NCBI Taxonomy" id="42839"/>
    <lineage>
        <taxon>Eukaryota</taxon>
        <taxon>Metazoa</taxon>
        <taxon>Ecdysozoa</taxon>
        <taxon>Arthropoda</taxon>
        <taxon>Hexapoda</taxon>
        <taxon>Insecta</taxon>
        <taxon>Pterygota</taxon>
        <taxon>Neoptera</taxon>
        <taxon>Endopterygota</taxon>
        <taxon>Diptera</taxon>
        <taxon>Nematocera</taxon>
        <taxon>Culicoidea</taxon>
        <taxon>Culicidae</taxon>
        <taxon>Anophelinae</taxon>
        <taxon>Anopheles</taxon>
    </lineage>
</organism>
<reference evidence="1" key="1">
    <citation type="submission" date="2013-07" db="EMBL/GenBank/DDBJ databases">
        <title>Transcriptome sequencing and developmental regulation of gene expression in Anopheles aquasalis.</title>
        <authorList>
            <consortium name="Brazilian Malaria Network (MCT/CNPq/MS/SCTIE/DECIT/PRONEX 555648/2009-5) and Research Network on Bioactive Molecules from Arthropod Vectors (NAP-MOBIARVE"/>
            <consortium name="University of Sao Paulo)"/>
            <person name="Marinotti O."/>
            <person name="Ribeiro J.M.C."/>
            <person name="Costa-da-Silva A.L."/>
            <person name="Silva M.C.P."/>
            <person name="Lopes A.R."/>
            <person name="Barros M.S."/>
            <person name="Sa-Nunes A."/>
            <person name="Konjin B.B."/>
            <person name="Carvalho E."/>
            <person name="Suesdek L."/>
            <person name="Silva-Neto M.A.C."/>
            <person name="Capurro M.L."/>
        </authorList>
    </citation>
    <scope>NUCLEOTIDE SEQUENCE</scope>
    <source>
        <tissue evidence="1">Whole body</tissue>
    </source>
</reference>